<evidence type="ECO:0000313" key="7">
    <source>
        <dbReference type="EMBL" id="VYT39690.1"/>
    </source>
</evidence>
<dbReference type="EMBL" id="CACRTF010000014">
    <property type="protein sequence ID" value="VYT39690.1"/>
    <property type="molecule type" value="Genomic_DNA"/>
</dbReference>
<sequence length="356" mass="37930">MRRFKCLSMGLLLIMALTACSGQGSSKETTEKQETEAVKTTAESATETSGQEASDKETTAESGTVEKVLIGYSPMTMVNPYFSAVGSAIEEVVDEHGAELVQFAPQMDASVQAAQIDDMISMGIKALLFIPVDSAGSRNIMQACKDAGVYVVNIDNVVNENDYDVVDAIVASDNYGLGYVSGQDVAERFPDGAKIGIMHSPTSESCIVTVNAFWDAIKEHAKNPEAYVNVAEADGKGNMEQSFTQATDILQAHDDIDLFYCVNDQSAFGVIQAIKEAGKAGEIAVYGKDGSPDAKAVLGKDGFVQSSGQSPLGIGRIGAENCFKLIKGEKVEFNTSIEAFSITAENVQEYGIDGWQ</sequence>
<evidence type="ECO:0000259" key="6">
    <source>
        <dbReference type="Pfam" id="PF13407"/>
    </source>
</evidence>
<evidence type="ECO:0000256" key="3">
    <source>
        <dbReference type="ARBA" id="ARBA00022729"/>
    </source>
</evidence>
<evidence type="ECO:0000256" key="5">
    <source>
        <dbReference type="SAM" id="SignalP"/>
    </source>
</evidence>
<evidence type="ECO:0000256" key="2">
    <source>
        <dbReference type="ARBA" id="ARBA00007639"/>
    </source>
</evidence>
<comment type="similarity">
    <text evidence="2">Belongs to the bacterial solute-binding protein 2 family.</text>
</comment>
<feature type="region of interest" description="Disordered" evidence="4">
    <location>
        <begin position="23"/>
        <end position="61"/>
    </location>
</feature>
<name>A0A6N2WBU4_9FIRM</name>
<evidence type="ECO:0000256" key="4">
    <source>
        <dbReference type="SAM" id="MobiDB-lite"/>
    </source>
</evidence>
<dbReference type="GO" id="GO:0030246">
    <property type="term" value="F:carbohydrate binding"/>
    <property type="evidence" value="ECO:0007669"/>
    <property type="project" value="UniProtKB-ARBA"/>
</dbReference>
<dbReference type="RefSeq" id="WP_002578157.1">
    <property type="nucleotide sequence ID" value="NZ_JAKNEK010000028.1"/>
</dbReference>
<dbReference type="PROSITE" id="PS51257">
    <property type="entry name" value="PROKAR_LIPOPROTEIN"/>
    <property type="match status" value="1"/>
</dbReference>
<feature type="domain" description="Periplasmic binding protein" evidence="6">
    <location>
        <begin position="70"/>
        <end position="330"/>
    </location>
</feature>
<feature type="chain" id="PRO_5039605975" evidence="5">
    <location>
        <begin position="22"/>
        <end position="356"/>
    </location>
</feature>
<protein>
    <submittedName>
        <fullName evidence="7">D-ribose-binding periplasmic protein</fullName>
    </submittedName>
</protein>
<organism evidence="7">
    <name type="scientific">Enterocloster bolteae</name>
    <dbReference type="NCBI Taxonomy" id="208479"/>
    <lineage>
        <taxon>Bacteria</taxon>
        <taxon>Bacillati</taxon>
        <taxon>Bacillota</taxon>
        <taxon>Clostridia</taxon>
        <taxon>Lachnospirales</taxon>
        <taxon>Lachnospiraceae</taxon>
        <taxon>Enterocloster</taxon>
    </lineage>
</organism>
<gene>
    <name evidence="7" type="primary">rbsB_9</name>
    <name evidence="7" type="ORF">CBLFYP116_03495</name>
</gene>
<dbReference type="PANTHER" id="PTHR46847:SF1">
    <property type="entry name" value="D-ALLOSE-BINDING PERIPLASMIC PROTEIN-RELATED"/>
    <property type="match status" value="1"/>
</dbReference>
<accession>A0A6N2WBU4</accession>
<keyword evidence="3 5" id="KW-0732">Signal</keyword>
<comment type="subcellular location">
    <subcellularLocation>
        <location evidence="1">Cell envelope</location>
    </subcellularLocation>
</comment>
<dbReference type="AlphaFoldDB" id="A0A6N2WBU4"/>
<dbReference type="GO" id="GO:0030313">
    <property type="term" value="C:cell envelope"/>
    <property type="evidence" value="ECO:0007669"/>
    <property type="project" value="UniProtKB-SubCell"/>
</dbReference>
<dbReference type="SUPFAM" id="SSF53822">
    <property type="entry name" value="Periplasmic binding protein-like I"/>
    <property type="match status" value="1"/>
</dbReference>
<dbReference type="InterPro" id="IPR028082">
    <property type="entry name" value="Peripla_BP_I"/>
</dbReference>
<reference evidence="7" key="1">
    <citation type="submission" date="2019-11" db="EMBL/GenBank/DDBJ databases">
        <authorList>
            <person name="Feng L."/>
        </authorList>
    </citation>
    <scope>NUCLEOTIDE SEQUENCE</scope>
    <source>
        <strain evidence="7">CbolteaeLFYP116</strain>
    </source>
</reference>
<feature type="compositionally biased region" description="Basic and acidic residues" evidence="4">
    <location>
        <begin position="28"/>
        <end position="37"/>
    </location>
</feature>
<dbReference type="PANTHER" id="PTHR46847">
    <property type="entry name" value="D-ALLOSE-BINDING PERIPLASMIC PROTEIN-RELATED"/>
    <property type="match status" value="1"/>
</dbReference>
<dbReference type="Pfam" id="PF13407">
    <property type="entry name" value="Peripla_BP_4"/>
    <property type="match status" value="1"/>
</dbReference>
<dbReference type="Gene3D" id="3.40.50.2300">
    <property type="match status" value="2"/>
</dbReference>
<dbReference type="InterPro" id="IPR025997">
    <property type="entry name" value="SBP_2_dom"/>
</dbReference>
<evidence type="ECO:0000256" key="1">
    <source>
        <dbReference type="ARBA" id="ARBA00004196"/>
    </source>
</evidence>
<feature type="signal peptide" evidence="5">
    <location>
        <begin position="1"/>
        <end position="21"/>
    </location>
</feature>
<proteinExistence type="inferred from homology"/>